<gene>
    <name evidence="2" type="ORF">AK40_2820</name>
</gene>
<dbReference type="AlphaFoldDB" id="A0AAN0SYT2"/>
<feature type="region of interest" description="Disordered" evidence="1">
    <location>
        <begin position="13"/>
        <end position="49"/>
    </location>
</feature>
<evidence type="ECO:0000313" key="3">
    <source>
        <dbReference type="Proteomes" id="UP000031861"/>
    </source>
</evidence>
<reference evidence="2 3" key="1">
    <citation type="journal article" date="2015" name="Genome Announc.">
        <title>Complete genome sequences for 35 biothreat assay-relevant bacillus species.</title>
        <authorList>
            <person name="Johnson S.L."/>
            <person name="Daligault H.E."/>
            <person name="Davenport K.W."/>
            <person name="Jaissle J."/>
            <person name="Frey K.G."/>
            <person name="Ladner J.T."/>
            <person name="Broomall S.M."/>
            <person name="Bishop-Lilly K.A."/>
            <person name="Bruce D.C."/>
            <person name="Gibbons H.S."/>
            <person name="Coyne S.R."/>
            <person name="Lo C.C."/>
            <person name="Meincke L."/>
            <person name="Munk A.C."/>
            <person name="Koroleva G.I."/>
            <person name="Rosenzweig C.N."/>
            <person name="Palacios G.F."/>
            <person name="Redden C.L."/>
            <person name="Minogue T.D."/>
            <person name="Chain P.S."/>
        </authorList>
    </citation>
    <scope>NUCLEOTIDE SEQUENCE [LARGE SCALE GENOMIC DNA]</scope>
    <source>
        <strain evidence="2 3">03BB108</strain>
    </source>
</reference>
<proteinExistence type="predicted"/>
<accession>A0AAN0SYT2</accession>
<organism evidence="2 3">
    <name type="scientific">Bacillus cereus 03BB108</name>
    <dbReference type="NCBI Taxonomy" id="451709"/>
    <lineage>
        <taxon>Bacteria</taxon>
        <taxon>Bacillati</taxon>
        <taxon>Bacillota</taxon>
        <taxon>Bacilli</taxon>
        <taxon>Bacillales</taxon>
        <taxon>Bacillaceae</taxon>
        <taxon>Bacillus</taxon>
        <taxon>Bacillus cereus group</taxon>
    </lineage>
</organism>
<evidence type="ECO:0000313" key="2">
    <source>
        <dbReference type="EMBL" id="AJI12184.1"/>
    </source>
</evidence>
<protein>
    <submittedName>
        <fullName evidence="2">Uncharacterized protein</fullName>
    </submittedName>
</protein>
<dbReference type="Proteomes" id="UP000031861">
    <property type="component" value="Chromosome"/>
</dbReference>
<evidence type="ECO:0000256" key="1">
    <source>
        <dbReference type="SAM" id="MobiDB-lite"/>
    </source>
</evidence>
<dbReference type="EMBL" id="CP009641">
    <property type="protein sequence ID" value="AJI12184.1"/>
    <property type="molecule type" value="Genomic_DNA"/>
</dbReference>
<sequence length="49" mass="5861">MKYQKIVKIIKQVSEKNGHEKKSNKFSSHDRGFYPYKDENKKTSPKGRF</sequence>
<feature type="compositionally biased region" description="Basic and acidic residues" evidence="1">
    <location>
        <begin position="13"/>
        <end position="42"/>
    </location>
</feature>
<name>A0AAN0SYT2_BACCE</name>